<name>A0ABU6UF40_9FABA</name>
<sequence length="199" mass="22213">MGNCLVLHGSNMVRVMKSDGKILEYKPPIKVHQVLAQFSGHNAISKSLQQIHHLHPNTKLLKGQMFYLVPVSPSQKSSSRKKKKVTFAEQEVVVMEEKGAMENSNTNDDDDNNNNNNNNGVVRIKVVISKQKLQDMMMMKKGEVISVDELLSLADHGGNINNGRVIEECDDNNNNINNNLGYNCSIGWKPCLESIPELS</sequence>
<feature type="region of interest" description="Disordered" evidence="1">
    <location>
        <begin position="99"/>
        <end position="119"/>
    </location>
</feature>
<protein>
    <submittedName>
        <fullName evidence="2">Uncharacterized protein</fullName>
    </submittedName>
</protein>
<dbReference type="EMBL" id="JASCZI010121047">
    <property type="protein sequence ID" value="MED6159235.1"/>
    <property type="molecule type" value="Genomic_DNA"/>
</dbReference>
<organism evidence="2 3">
    <name type="scientific">Stylosanthes scabra</name>
    <dbReference type="NCBI Taxonomy" id="79078"/>
    <lineage>
        <taxon>Eukaryota</taxon>
        <taxon>Viridiplantae</taxon>
        <taxon>Streptophyta</taxon>
        <taxon>Embryophyta</taxon>
        <taxon>Tracheophyta</taxon>
        <taxon>Spermatophyta</taxon>
        <taxon>Magnoliopsida</taxon>
        <taxon>eudicotyledons</taxon>
        <taxon>Gunneridae</taxon>
        <taxon>Pentapetalae</taxon>
        <taxon>rosids</taxon>
        <taxon>fabids</taxon>
        <taxon>Fabales</taxon>
        <taxon>Fabaceae</taxon>
        <taxon>Papilionoideae</taxon>
        <taxon>50 kb inversion clade</taxon>
        <taxon>dalbergioids sensu lato</taxon>
        <taxon>Dalbergieae</taxon>
        <taxon>Pterocarpus clade</taxon>
        <taxon>Stylosanthes</taxon>
    </lineage>
</organism>
<dbReference type="Proteomes" id="UP001341840">
    <property type="component" value="Unassembled WGS sequence"/>
</dbReference>
<gene>
    <name evidence="2" type="ORF">PIB30_040439</name>
</gene>
<dbReference type="Pfam" id="PF14009">
    <property type="entry name" value="PADRE"/>
    <property type="match status" value="1"/>
</dbReference>
<evidence type="ECO:0000313" key="2">
    <source>
        <dbReference type="EMBL" id="MED6159235.1"/>
    </source>
</evidence>
<accession>A0ABU6UF40</accession>
<proteinExistence type="predicted"/>
<evidence type="ECO:0000313" key="3">
    <source>
        <dbReference type="Proteomes" id="UP001341840"/>
    </source>
</evidence>
<comment type="caution">
    <text evidence="2">The sequence shown here is derived from an EMBL/GenBank/DDBJ whole genome shotgun (WGS) entry which is preliminary data.</text>
</comment>
<keyword evidence="3" id="KW-1185">Reference proteome</keyword>
<dbReference type="PANTHER" id="PTHR33148">
    <property type="entry name" value="PLASTID MOVEMENT IMPAIRED PROTEIN-RELATED"/>
    <property type="match status" value="1"/>
</dbReference>
<reference evidence="2 3" key="1">
    <citation type="journal article" date="2023" name="Plants (Basel)">
        <title>Bridging the Gap: Combining Genomics and Transcriptomics Approaches to Understand Stylosanthes scabra, an Orphan Legume from the Brazilian Caatinga.</title>
        <authorList>
            <person name="Ferreira-Neto J.R.C."/>
            <person name="da Silva M.D."/>
            <person name="Binneck E."/>
            <person name="de Melo N.F."/>
            <person name="da Silva R.H."/>
            <person name="de Melo A.L.T.M."/>
            <person name="Pandolfi V."/>
            <person name="Bustamante F.O."/>
            <person name="Brasileiro-Vidal A.C."/>
            <person name="Benko-Iseppon A.M."/>
        </authorList>
    </citation>
    <scope>NUCLEOTIDE SEQUENCE [LARGE SCALE GENOMIC DNA]</scope>
    <source>
        <tissue evidence="2">Leaves</tissue>
    </source>
</reference>
<dbReference type="InterPro" id="IPR025322">
    <property type="entry name" value="PADRE_dom"/>
</dbReference>
<evidence type="ECO:0000256" key="1">
    <source>
        <dbReference type="SAM" id="MobiDB-lite"/>
    </source>
</evidence>
<dbReference type="PANTHER" id="PTHR33148:SF46">
    <property type="entry name" value="EMB|CAB85509.1"/>
    <property type="match status" value="1"/>
</dbReference>